<name>A0A246FMK2_9BACT</name>
<dbReference type="EMBL" id="NIRR01000006">
    <property type="protein sequence ID" value="OWP63977.1"/>
    <property type="molecule type" value="Genomic_DNA"/>
</dbReference>
<dbReference type="AlphaFoldDB" id="A0A246FMK2"/>
<keyword evidence="1" id="KW-0732">Signal</keyword>
<gene>
    <name evidence="2" type="ORF">CDA63_05790</name>
</gene>
<sequence>MRYATPLLRLSLLSTLALAACSKFNSTPTEKLPSPTTQGLNTAGCRGDGTVWLPLQQNLFAPEPIVSRVARTAASRPGIRLTLTLTRQPAVDGYANANTTIELYVPRLTTVGPVTLGQYVPRNVPSDHLLRPKNQQLKQWLF</sequence>
<comment type="caution">
    <text evidence="2">The sequence shown here is derived from an EMBL/GenBank/DDBJ whole genome shotgun (WGS) entry which is preliminary data.</text>
</comment>
<organism evidence="2 3">
    <name type="scientific">Hymenobacter amundsenii</name>
    <dbReference type="NCBI Taxonomy" id="2006685"/>
    <lineage>
        <taxon>Bacteria</taxon>
        <taxon>Pseudomonadati</taxon>
        <taxon>Bacteroidota</taxon>
        <taxon>Cytophagia</taxon>
        <taxon>Cytophagales</taxon>
        <taxon>Hymenobacteraceae</taxon>
        <taxon>Hymenobacter</taxon>
    </lineage>
</organism>
<proteinExistence type="predicted"/>
<protein>
    <recommendedName>
        <fullName evidence="4">Lipoprotein</fullName>
    </recommendedName>
</protein>
<evidence type="ECO:0008006" key="4">
    <source>
        <dbReference type="Google" id="ProtNLM"/>
    </source>
</evidence>
<dbReference type="PROSITE" id="PS51257">
    <property type="entry name" value="PROKAR_LIPOPROTEIN"/>
    <property type="match status" value="1"/>
</dbReference>
<evidence type="ECO:0000256" key="1">
    <source>
        <dbReference type="SAM" id="SignalP"/>
    </source>
</evidence>
<feature type="chain" id="PRO_5013349269" description="Lipoprotein" evidence="1">
    <location>
        <begin position="20"/>
        <end position="142"/>
    </location>
</feature>
<dbReference type="RefSeq" id="WP_088463508.1">
    <property type="nucleotide sequence ID" value="NZ_NIRR01000006.1"/>
</dbReference>
<dbReference type="OrthoDB" id="881763at2"/>
<dbReference type="Proteomes" id="UP000197277">
    <property type="component" value="Unassembled WGS sequence"/>
</dbReference>
<feature type="signal peptide" evidence="1">
    <location>
        <begin position="1"/>
        <end position="19"/>
    </location>
</feature>
<keyword evidence="3" id="KW-1185">Reference proteome</keyword>
<evidence type="ECO:0000313" key="2">
    <source>
        <dbReference type="EMBL" id="OWP63977.1"/>
    </source>
</evidence>
<accession>A0A246FMK2</accession>
<evidence type="ECO:0000313" key="3">
    <source>
        <dbReference type="Proteomes" id="UP000197277"/>
    </source>
</evidence>
<reference evidence="2 3" key="1">
    <citation type="submission" date="2017-06" db="EMBL/GenBank/DDBJ databases">
        <title>Hymenobacter amundsenii sp. nov. isolated from regoliths in Antarctica.</title>
        <authorList>
            <person name="Sedlacek I."/>
            <person name="Kralova S."/>
            <person name="Pantucek R."/>
            <person name="Svec P."/>
            <person name="Holochova P."/>
            <person name="Stankova E."/>
            <person name="Vrbovska V."/>
            <person name="Busse H.-J."/>
        </authorList>
    </citation>
    <scope>NUCLEOTIDE SEQUENCE [LARGE SCALE GENOMIC DNA]</scope>
    <source>
        <strain evidence="2 3">CCM 8682</strain>
    </source>
</reference>